<evidence type="ECO:0000313" key="11">
    <source>
        <dbReference type="Proteomes" id="UP001311730"/>
    </source>
</evidence>
<evidence type="ECO:0000256" key="3">
    <source>
        <dbReference type="ARBA" id="ARBA00022741"/>
    </source>
</evidence>
<dbReference type="InterPro" id="IPR027417">
    <property type="entry name" value="P-loop_NTPase"/>
</dbReference>
<evidence type="ECO:0000256" key="6">
    <source>
        <dbReference type="ARBA" id="ARBA00047615"/>
    </source>
</evidence>
<dbReference type="EMBL" id="JAYKBW010000013">
    <property type="protein sequence ID" value="MEB3075907.1"/>
    <property type="molecule type" value="Genomic_DNA"/>
</dbReference>
<dbReference type="PANTHER" id="PTHR21299:SF2">
    <property type="entry name" value="CYTIDYLATE KINASE"/>
    <property type="match status" value="1"/>
</dbReference>
<dbReference type="GO" id="GO:0016301">
    <property type="term" value="F:kinase activity"/>
    <property type="evidence" value="ECO:0007669"/>
    <property type="project" value="UniProtKB-KW"/>
</dbReference>
<dbReference type="NCBIfam" id="TIGR00017">
    <property type="entry name" value="cmk"/>
    <property type="match status" value="1"/>
</dbReference>
<protein>
    <recommendedName>
        <fullName evidence="8">Cytidylate kinase</fullName>
        <shortName evidence="8">CK</shortName>
        <ecNumber evidence="8">2.7.4.25</ecNumber>
    </recommendedName>
    <alternativeName>
        <fullName evidence="8">Cytidine monophosphate kinase</fullName>
        <shortName evidence="8">CMP kinase</shortName>
    </alternativeName>
</protein>
<dbReference type="EC" id="2.7.4.25" evidence="8"/>
<accession>A0ABU5ZCQ2</accession>
<sequence>MKKIIIAIDGHSSTGKSTTAKRVAKALQYVYIDTGAMYRAVTFLALEQGFISLPHGGEEKQILNIDKDGLLSALKQSTIRFEHNPQLGVSEIYLNGQNIEKEIRGLSVASYVSEVAKIPEIRAYLVNLQREMGQQKGVVMDGRDIGTVVFPNAELKVFMTASEEIRAQRRFEELQQKGEAATYQEVLKNIQERDYQDTHRKESPLQKAPDAVEIDNSHTSLEEVVAQIVHLAEEKIKA</sequence>
<comment type="subcellular location">
    <subcellularLocation>
        <location evidence="8">Cytoplasm</location>
    </subcellularLocation>
</comment>
<dbReference type="HAMAP" id="MF_00238">
    <property type="entry name" value="Cytidyl_kinase_type1"/>
    <property type="match status" value="1"/>
</dbReference>
<evidence type="ECO:0000256" key="7">
    <source>
        <dbReference type="ARBA" id="ARBA00048478"/>
    </source>
</evidence>
<feature type="binding site" evidence="8">
    <location>
        <begin position="10"/>
        <end position="18"/>
    </location>
    <ligand>
        <name>ATP</name>
        <dbReference type="ChEBI" id="CHEBI:30616"/>
    </ligand>
</feature>
<evidence type="ECO:0000256" key="4">
    <source>
        <dbReference type="ARBA" id="ARBA00022777"/>
    </source>
</evidence>
<evidence type="ECO:0000256" key="5">
    <source>
        <dbReference type="ARBA" id="ARBA00022840"/>
    </source>
</evidence>
<keyword evidence="5 8" id="KW-0067">ATP-binding</keyword>
<gene>
    <name evidence="8 10" type="primary">cmk</name>
    <name evidence="10" type="ORF">VJJ08_11475</name>
</gene>
<dbReference type="RefSeq" id="WP_323984017.1">
    <property type="nucleotide sequence ID" value="NZ_JAYKBW010000013.1"/>
</dbReference>
<proteinExistence type="inferred from homology"/>
<evidence type="ECO:0000256" key="2">
    <source>
        <dbReference type="ARBA" id="ARBA00022679"/>
    </source>
</evidence>
<keyword evidence="4 8" id="KW-0418">Kinase</keyword>
<comment type="catalytic activity">
    <reaction evidence="7 8">
        <text>CMP + ATP = CDP + ADP</text>
        <dbReference type="Rhea" id="RHEA:11600"/>
        <dbReference type="ChEBI" id="CHEBI:30616"/>
        <dbReference type="ChEBI" id="CHEBI:58069"/>
        <dbReference type="ChEBI" id="CHEBI:60377"/>
        <dbReference type="ChEBI" id="CHEBI:456216"/>
        <dbReference type="EC" id="2.7.4.25"/>
    </reaction>
</comment>
<evidence type="ECO:0000313" key="10">
    <source>
        <dbReference type="EMBL" id="MEB3075907.1"/>
    </source>
</evidence>
<keyword evidence="11" id="KW-1185">Reference proteome</keyword>
<dbReference type="Gene3D" id="3.40.50.300">
    <property type="entry name" value="P-loop containing nucleotide triphosphate hydrolases"/>
    <property type="match status" value="1"/>
</dbReference>
<name>A0ABU5ZCQ2_9FLAO</name>
<evidence type="ECO:0000256" key="8">
    <source>
        <dbReference type="HAMAP-Rule" id="MF_00238"/>
    </source>
</evidence>
<reference evidence="10 11" key="1">
    <citation type="submission" date="2023-12" db="EMBL/GenBank/DDBJ databases">
        <title>Genomic sequences of Capnocytophaga and Parvimonas strains.</title>
        <authorList>
            <person name="Watt R.M."/>
            <person name="Wang M."/>
            <person name="Yang T."/>
            <person name="Tong W.M."/>
        </authorList>
    </citation>
    <scope>NUCLEOTIDE SEQUENCE [LARGE SCALE GENOMIC DNA]</scope>
    <source>
        <strain evidence="10 11">CCUG 13096</strain>
    </source>
</reference>
<dbReference type="Pfam" id="PF02224">
    <property type="entry name" value="Cytidylate_kin"/>
    <property type="match status" value="1"/>
</dbReference>
<dbReference type="InterPro" id="IPR011994">
    <property type="entry name" value="Cytidylate_kinase_dom"/>
</dbReference>
<dbReference type="PANTHER" id="PTHR21299">
    <property type="entry name" value="CYTIDYLATE KINASE/PANTOATE-BETA-ALANINE LIGASE"/>
    <property type="match status" value="1"/>
</dbReference>
<keyword evidence="8" id="KW-0963">Cytoplasm</keyword>
<organism evidence="10 11">
    <name type="scientific">Capnocytophaga gingivalis</name>
    <dbReference type="NCBI Taxonomy" id="1017"/>
    <lineage>
        <taxon>Bacteria</taxon>
        <taxon>Pseudomonadati</taxon>
        <taxon>Bacteroidota</taxon>
        <taxon>Flavobacteriia</taxon>
        <taxon>Flavobacteriales</taxon>
        <taxon>Flavobacteriaceae</taxon>
        <taxon>Capnocytophaga</taxon>
    </lineage>
</organism>
<evidence type="ECO:0000256" key="1">
    <source>
        <dbReference type="ARBA" id="ARBA00009427"/>
    </source>
</evidence>
<dbReference type="SUPFAM" id="SSF52540">
    <property type="entry name" value="P-loop containing nucleoside triphosphate hydrolases"/>
    <property type="match status" value="1"/>
</dbReference>
<dbReference type="CDD" id="cd02020">
    <property type="entry name" value="CMPK"/>
    <property type="match status" value="1"/>
</dbReference>
<comment type="catalytic activity">
    <reaction evidence="6 8">
        <text>dCMP + ATP = dCDP + ADP</text>
        <dbReference type="Rhea" id="RHEA:25094"/>
        <dbReference type="ChEBI" id="CHEBI:30616"/>
        <dbReference type="ChEBI" id="CHEBI:57566"/>
        <dbReference type="ChEBI" id="CHEBI:58593"/>
        <dbReference type="ChEBI" id="CHEBI:456216"/>
        <dbReference type="EC" id="2.7.4.25"/>
    </reaction>
</comment>
<comment type="caution">
    <text evidence="10">The sequence shown here is derived from an EMBL/GenBank/DDBJ whole genome shotgun (WGS) entry which is preliminary data.</text>
</comment>
<dbReference type="Proteomes" id="UP001311730">
    <property type="component" value="Unassembled WGS sequence"/>
</dbReference>
<dbReference type="InterPro" id="IPR003136">
    <property type="entry name" value="Cytidylate_kin"/>
</dbReference>
<keyword evidence="2 8" id="KW-0808">Transferase</keyword>
<evidence type="ECO:0000259" key="9">
    <source>
        <dbReference type="Pfam" id="PF02224"/>
    </source>
</evidence>
<keyword evidence="3 8" id="KW-0547">Nucleotide-binding</keyword>
<comment type="similarity">
    <text evidence="1 8">Belongs to the cytidylate kinase family. Type 1 subfamily.</text>
</comment>
<feature type="domain" description="Cytidylate kinase" evidence="9">
    <location>
        <begin position="6"/>
        <end position="233"/>
    </location>
</feature>